<comment type="caution">
    <text evidence="3">The sequence shown here is derived from an EMBL/GenBank/DDBJ whole genome shotgun (WGS) entry which is preliminary data.</text>
</comment>
<proteinExistence type="predicted"/>
<evidence type="ECO:0000313" key="4">
    <source>
        <dbReference type="Proteomes" id="UP001209317"/>
    </source>
</evidence>
<evidence type="ECO:0008006" key="5">
    <source>
        <dbReference type="Google" id="ProtNLM"/>
    </source>
</evidence>
<reference evidence="3" key="1">
    <citation type="submission" date="2022-10" db="EMBL/GenBank/DDBJ databases">
        <authorList>
            <person name="Kim H.S."/>
            <person name="Kim J.-S."/>
            <person name="Suh M.K."/>
            <person name="Eom M.K."/>
            <person name="Lee J.-S."/>
        </authorList>
    </citation>
    <scope>NUCLEOTIDE SEQUENCE</scope>
    <source>
        <strain evidence="3">LIP-5</strain>
    </source>
</reference>
<sequence length="478" mass="53076">MQIKFPLNYFCSILLSCVFLFSCESKSGSGNFGSRNDQEPSANANEEAVEDQPVKHTKANFNIYIENSGSMNGYVNSGSDFKNAVLGIITDIKSRGIAKDVNIYYINNSICPQKLKATAADIQQFFMNLNPQSFQNSGCGTRTSFMPEIIRKTVTANPEDVNILISDFIFSDSMGTSQQYLELAKNSLVMNLSEQLKKGDFSSIIVKMNSNFNGRYFIESQRPKVVDLNGKDVRRPYYLLITGKNQSLNNFLDKTDFENYTGYENSYYLLTPTGSTPKAKLVRLHKKGNFDIVQPATSMSLTNAAAGTDGIFQFAYVANLEFLKIDESFITDTKNYTLPPNYEIVSIEKIGDDTNESLKGFTHIYTLATSELKPRQDVPVKLKANLPGWISKTSTLNDTDPLDSVQQTQTFGFKYLAEGISQAYNNAYDGKEQFSVNIKISKNAAGGGENSASSGFPWWIILVAALAIGGFIFLKSKK</sequence>
<evidence type="ECO:0000256" key="2">
    <source>
        <dbReference type="SAM" id="Phobius"/>
    </source>
</evidence>
<name>A0AAE3LKD9_9BACT</name>
<keyword evidence="4" id="KW-1185">Reference proteome</keyword>
<protein>
    <recommendedName>
        <fullName evidence="5">VWA domain-containing protein</fullName>
    </recommendedName>
</protein>
<evidence type="ECO:0000313" key="3">
    <source>
        <dbReference type="EMBL" id="MCU7694304.1"/>
    </source>
</evidence>
<gene>
    <name evidence="3" type="ORF">OD355_07230</name>
</gene>
<keyword evidence="2" id="KW-1133">Transmembrane helix</keyword>
<dbReference type="AlphaFoldDB" id="A0AAE3LKD9"/>
<dbReference type="EMBL" id="JAOTPL010000008">
    <property type="protein sequence ID" value="MCU7694304.1"/>
    <property type="molecule type" value="Genomic_DNA"/>
</dbReference>
<accession>A0AAE3LKD9</accession>
<feature type="region of interest" description="Disordered" evidence="1">
    <location>
        <begin position="32"/>
        <end position="52"/>
    </location>
</feature>
<dbReference type="Proteomes" id="UP001209317">
    <property type="component" value="Unassembled WGS sequence"/>
</dbReference>
<keyword evidence="2" id="KW-0472">Membrane</keyword>
<keyword evidence="2" id="KW-0812">Transmembrane</keyword>
<organism evidence="3 4">
    <name type="scientific">Haoranjiania flava</name>
    <dbReference type="NCBI Taxonomy" id="1856322"/>
    <lineage>
        <taxon>Bacteria</taxon>
        <taxon>Pseudomonadati</taxon>
        <taxon>Bacteroidota</taxon>
        <taxon>Chitinophagia</taxon>
        <taxon>Chitinophagales</taxon>
        <taxon>Chitinophagaceae</taxon>
        <taxon>Haoranjiania</taxon>
    </lineage>
</organism>
<dbReference type="RefSeq" id="WP_263037790.1">
    <property type="nucleotide sequence ID" value="NZ_JAOTPL010000008.1"/>
</dbReference>
<evidence type="ECO:0000256" key="1">
    <source>
        <dbReference type="SAM" id="MobiDB-lite"/>
    </source>
</evidence>
<feature type="compositionally biased region" description="Polar residues" evidence="1">
    <location>
        <begin position="32"/>
        <end position="44"/>
    </location>
</feature>
<feature type="transmembrane region" description="Helical" evidence="2">
    <location>
        <begin position="456"/>
        <end position="474"/>
    </location>
</feature>
<dbReference type="PROSITE" id="PS51257">
    <property type="entry name" value="PROKAR_LIPOPROTEIN"/>
    <property type="match status" value="1"/>
</dbReference>